<evidence type="ECO:0000313" key="2">
    <source>
        <dbReference type="EMBL" id="MEQ2193148.1"/>
    </source>
</evidence>
<dbReference type="Proteomes" id="UP001434883">
    <property type="component" value="Unassembled WGS sequence"/>
</dbReference>
<keyword evidence="1" id="KW-0472">Membrane</keyword>
<keyword evidence="1" id="KW-1133">Transmembrane helix</keyword>
<sequence length="107" mass="12334">MVYYVILLQTVCKETFQGLLDILIGVWGICICLPYSIFHCLLWNIFGLARQHDCRTKALKNRWSLEPVCLQLVRHLTLPSLVGRASFPQAPLVYSVYSNKQEMSRGF</sequence>
<keyword evidence="1" id="KW-0812">Transmembrane</keyword>
<protein>
    <submittedName>
        <fullName evidence="2">Uncharacterized protein</fullName>
    </submittedName>
</protein>
<keyword evidence="3" id="KW-1185">Reference proteome</keyword>
<evidence type="ECO:0000313" key="3">
    <source>
        <dbReference type="Proteomes" id="UP001434883"/>
    </source>
</evidence>
<proteinExistence type="predicted"/>
<reference evidence="2 3" key="1">
    <citation type="submission" date="2021-06" db="EMBL/GenBank/DDBJ databases">
        <authorList>
            <person name="Palmer J.M."/>
        </authorList>
    </citation>
    <scope>NUCLEOTIDE SEQUENCE [LARGE SCALE GENOMIC DNA]</scope>
    <source>
        <strain evidence="2 3">XC_2019</strain>
        <tissue evidence="2">Muscle</tissue>
    </source>
</reference>
<name>A0ABV0QC54_9TELE</name>
<accession>A0ABV0QC54</accession>
<feature type="transmembrane region" description="Helical" evidence="1">
    <location>
        <begin position="24"/>
        <end position="46"/>
    </location>
</feature>
<comment type="caution">
    <text evidence="2">The sequence shown here is derived from an EMBL/GenBank/DDBJ whole genome shotgun (WGS) entry which is preliminary data.</text>
</comment>
<organism evidence="2 3">
    <name type="scientific">Xenoophorus captivus</name>
    <dbReference type="NCBI Taxonomy" id="1517983"/>
    <lineage>
        <taxon>Eukaryota</taxon>
        <taxon>Metazoa</taxon>
        <taxon>Chordata</taxon>
        <taxon>Craniata</taxon>
        <taxon>Vertebrata</taxon>
        <taxon>Euteleostomi</taxon>
        <taxon>Actinopterygii</taxon>
        <taxon>Neopterygii</taxon>
        <taxon>Teleostei</taxon>
        <taxon>Neoteleostei</taxon>
        <taxon>Acanthomorphata</taxon>
        <taxon>Ovalentaria</taxon>
        <taxon>Atherinomorphae</taxon>
        <taxon>Cyprinodontiformes</taxon>
        <taxon>Goodeidae</taxon>
        <taxon>Xenoophorus</taxon>
    </lineage>
</organism>
<dbReference type="EMBL" id="JAHRIN010005847">
    <property type="protein sequence ID" value="MEQ2193148.1"/>
    <property type="molecule type" value="Genomic_DNA"/>
</dbReference>
<evidence type="ECO:0000256" key="1">
    <source>
        <dbReference type="SAM" id="Phobius"/>
    </source>
</evidence>
<gene>
    <name evidence="2" type="ORF">XENOCAPTIV_024748</name>
</gene>